<feature type="region of interest" description="Disordered" evidence="1">
    <location>
        <begin position="59"/>
        <end position="81"/>
    </location>
</feature>
<feature type="chain" id="PRO_5005223755" description="Lipoprotein" evidence="2">
    <location>
        <begin position="24"/>
        <end position="221"/>
    </location>
</feature>
<organism evidence="3 4">
    <name type="scientific">Mycolicibacterium neworleansense</name>
    <dbReference type="NCBI Taxonomy" id="146018"/>
    <lineage>
        <taxon>Bacteria</taxon>
        <taxon>Bacillati</taxon>
        <taxon>Actinomycetota</taxon>
        <taxon>Actinomycetes</taxon>
        <taxon>Mycobacteriales</taxon>
        <taxon>Mycobacteriaceae</taxon>
        <taxon>Mycolicibacterium</taxon>
    </lineage>
</organism>
<accession>A0A0H5S830</accession>
<evidence type="ECO:0000313" key="4">
    <source>
        <dbReference type="Proteomes" id="UP000199147"/>
    </source>
</evidence>
<reference evidence="4" key="1">
    <citation type="submission" date="2015-07" db="EMBL/GenBank/DDBJ databases">
        <authorList>
            <person name="Urmite Genomes"/>
        </authorList>
    </citation>
    <scope>NUCLEOTIDE SEQUENCE [LARGE SCALE GENOMIC DNA]</scope>
    <source>
        <strain evidence="4">type strain: ATCC 49404</strain>
    </source>
</reference>
<keyword evidence="2" id="KW-0732">Signal</keyword>
<name>A0A0H5S830_9MYCO</name>
<dbReference type="Proteomes" id="UP000199147">
    <property type="component" value="Unassembled WGS sequence"/>
</dbReference>
<dbReference type="PROSITE" id="PS51257">
    <property type="entry name" value="PROKAR_LIPOPROTEIN"/>
    <property type="match status" value="1"/>
</dbReference>
<gene>
    <name evidence="3" type="ORF">BN2156_04309</name>
</gene>
<dbReference type="RefSeq" id="WP_090516928.1">
    <property type="nucleotide sequence ID" value="NZ_CWKH01000002.1"/>
</dbReference>
<sequence precursor="true">MQRNLRKLGKLAGALLAGVVVLAGCTDEPTLTVDSSLTRLLVTGSDFSAGWHVEDVSQKMAEGSGGGGTGAADPAECDSSDKTALSSGVAAMVSERQGTPGVVAALSREPGSELVDVTEKWLSRCQTFSVQKDGVKARATVQRLEPPAGQADAQVGFDMTSTAGSGGETVKMLIKGYTAQVGDIIVMCIAVGGESSARSVVPDIEMLNTVFTEQVTKVRNG</sequence>
<proteinExistence type="predicted"/>
<dbReference type="OrthoDB" id="4627215at2"/>
<evidence type="ECO:0000256" key="2">
    <source>
        <dbReference type="SAM" id="SignalP"/>
    </source>
</evidence>
<evidence type="ECO:0000256" key="1">
    <source>
        <dbReference type="SAM" id="MobiDB-lite"/>
    </source>
</evidence>
<evidence type="ECO:0000313" key="3">
    <source>
        <dbReference type="EMBL" id="CRZ17424.1"/>
    </source>
</evidence>
<dbReference type="EMBL" id="CWKH01000002">
    <property type="protein sequence ID" value="CRZ17424.1"/>
    <property type="molecule type" value="Genomic_DNA"/>
</dbReference>
<protein>
    <recommendedName>
        <fullName evidence="5">Lipoprotein</fullName>
    </recommendedName>
</protein>
<dbReference type="STRING" id="146018.BN2156_04309"/>
<dbReference type="AlphaFoldDB" id="A0A0H5S830"/>
<feature type="signal peptide" evidence="2">
    <location>
        <begin position="1"/>
        <end position="23"/>
    </location>
</feature>
<keyword evidence="4" id="KW-1185">Reference proteome</keyword>
<evidence type="ECO:0008006" key="5">
    <source>
        <dbReference type="Google" id="ProtNLM"/>
    </source>
</evidence>